<evidence type="ECO:0000256" key="1">
    <source>
        <dbReference type="ARBA" id="ARBA00023235"/>
    </source>
</evidence>
<gene>
    <name evidence="4" type="ORF">DRI96_03105</name>
</gene>
<evidence type="ECO:0000313" key="5">
    <source>
        <dbReference type="Proteomes" id="UP000267654"/>
    </source>
</evidence>
<sequence>MAKVKIGFVPAHREPFDEEWAVNMKQRVLDALKSLKNKNIDIIHPDTSLTKNGLVRNDEDAEKIINYFKNEDLSGIMIGAMTFGDEISVATVAQSFPDLPILLFSTKEGSFTPEGGRRSDAFCGTLSIGSALYRRKIPFIFLGNVFPEEEKFIRGVEDFARTCRAVKRFLGARIGLVGPRPERFETCAINEFPMIEQFGQRVVQKSLVEIFNAAQSVKDDKKVKEIVEEIKKQAICEIAEESLEKSARLEIALEDFAREKKLSAMAVQCWSAMQEIYGISPCISMGRLTQKGMMTACEVDIHGALTMLVQHAVSLEETVPHFIDWTIQHQSKENVFLAWHCGNAPFSLRAPDSKIYLRSHSILGKSLGEDKSGGVAEFKLKEGEVTLSRIVEYDGQFKMFVTTGKIIPSSDNLRGSWSWVEVKDLDLLYRTLLQEGFTHHASMIHGDFKKPLTDFCQFTGIEAVVL</sequence>
<dbReference type="InterPro" id="IPR015888">
    <property type="entry name" value="Fuc_isomerase_C"/>
</dbReference>
<reference evidence="4 5" key="1">
    <citation type="submission" date="2018-06" db="EMBL/GenBank/DDBJ databases">
        <title>Extensive metabolic versatility and redundancy in microbially diverse, dynamic hydrothermal sediments.</title>
        <authorList>
            <person name="Dombrowski N."/>
            <person name="Teske A."/>
            <person name="Baker B.J."/>
        </authorList>
    </citation>
    <scope>NUCLEOTIDE SEQUENCE [LARGE SCALE GENOMIC DNA]</scope>
    <source>
        <strain evidence="4">B19_G9</strain>
    </source>
</reference>
<dbReference type="Pfam" id="PF02952">
    <property type="entry name" value="Fucose_iso_C"/>
    <property type="match status" value="1"/>
</dbReference>
<dbReference type="InterPro" id="IPR009015">
    <property type="entry name" value="Fucose_isomerase_N/cen_sf"/>
</dbReference>
<name>A0A662DHG1_UNCAE</name>
<dbReference type="SUPFAM" id="SSF50443">
    <property type="entry name" value="FucI/AraA C-terminal domain-like"/>
    <property type="match status" value="1"/>
</dbReference>
<evidence type="ECO:0000313" key="4">
    <source>
        <dbReference type="EMBL" id="RLE13356.1"/>
    </source>
</evidence>
<organism evidence="4 5">
    <name type="scientific">Aerophobetes bacterium</name>
    <dbReference type="NCBI Taxonomy" id="2030807"/>
    <lineage>
        <taxon>Bacteria</taxon>
        <taxon>Candidatus Aerophobota</taxon>
    </lineage>
</organism>
<dbReference type="EMBL" id="QMQB01000094">
    <property type="protein sequence ID" value="RLE13356.1"/>
    <property type="molecule type" value="Genomic_DNA"/>
</dbReference>
<feature type="domain" description="L-fucose isomerase C-terminal" evidence="3">
    <location>
        <begin position="340"/>
        <end position="462"/>
    </location>
</feature>
<accession>A0A662DHG1</accession>
<evidence type="ECO:0000259" key="3">
    <source>
        <dbReference type="Pfam" id="PF02952"/>
    </source>
</evidence>
<dbReference type="Proteomes" id="UP000267654">
    <property type="component" value="Unassembled WGS sequence"/>
</dbReference>
<protein>
    <recommendedName>
        <fullName evidence="3">L-fucose isomerase C-terminal domain-containing protein</fullName>
    </recommendedName>
</protein>
<evidence type="ECO:0000256" key="2">
    <source>
        <dbReference type="ARBA" id="ARBA00023277"/>
    </source>
</evidence>
<keyword evidence="1" id="KW-0413">Isomerase</keyword>
<dbReference type="GO" id="GO:0005737">
    <property type="term" value="C:cytoplasm"/>
    <property type="evidence" value="ECO:0007669"/>
    <property type="project" value="InterPro"/>
</dbReference>
<dbReference type="PANTHER" id="PTHR36120">
    <property type="entry name" value="FUCOSE ISOMERASE"/>
    <property type="match status" value="1"/>
</dbReference>
<dbReference type="GO" id="GO:0008736">
    <property type="term" value="F:L-fucose isomerase activity"/>
    <property type="evidence" value="ECO:0007669"/>
    <property type="project" value="InterPro"/>
</dbReference>
<dbReference type="CDD" id="cd00578">
    <property type="entry name" value="L-fuc_L-ara-isomerases"/>
    <property type="match status" value="1"/>
</dbReference>
<comment type="caution">
    <text evidence="4">The sequence shown here is derived from an EMBL/GenBank/DDBJ whole genome shotgun (WGS) entry which is preliminary data.</text>
</comment>
<dbReference type="PANTHER" id="PTHR36120:SF1">
    <property type="entry name" value="L-FUCOSE ISOMERASE C-TERMINAL DOMAIN-CONTAINING PROTEIN"/>
    <property type="match status" value="1"/>
</dbReference>
<dbReference type="GO" id="GO:0006004">
    <property type="term" value="P:fucose metabolic process"/>
    <property type="evidence" value="ECO:0007669"/>
    <property type="project" value="InterPro"/>
</dbReference>
<dbReference type="AlphaFoldDB" id="A0A662DHG1"/>
<keyword evidence="2" id="KW-0119">Carbohydrate metabolism</keyword>
<dbReference type="InterPro" id="IPR004216">
    <property type="entry name" value="Fuc/Ara_isomerase_C"/>
</dbReference>
<proteinExistence type="predicted"/>
<dbReference type="SUPFAM" id="SSF53743">
    <property type="entry name" value="FucI/AraA N-terminal and middle domains"/>
    <property type="match status" value="1"/>
</dbReference>